<reference evidence="1 2" key="1">
    <citation type="submission" date="2019-02" db="EMBL/GenBank/DDBJ databases">
        <title>Deep-cultivation of Planctomycetes and their phenomic and genomic characterization uncovers novel biology.</title>
        <authorList>
            <person name="Wiegand S."/>
            <person name="Jogler M."/>
            <person name="Boedeker C."/>
            <person name="Pinto D."/>
            <person name="Vollmers J."/>
            <person name="Rivas-Marin E."/>
            <person name="Kohn T."/>
            <person name="Peeters S.H."/>
            <person name="Heuer A."/>
            <person name="Rast P."/>
            <person name="Oberbeckmann S."/>
            <person name="Bunk B."/>
            <person name="Jeske O."/>
            <person name="Meyerdierks A."/>
            <person name="Storesund J.E."/>
            <person name="Kallscheuer N."/>
            <person name="Luecker S."/>
            <person name="Lage O.M."/>
            <person name="Pohl T."/>
            <person name="Merkel B.J."/>
            <person name="Hornburger P."/>
            <person name="Mueller R.-W."/>
            <person name="Bruemmer F."/>
            <person name="Labrenz M."/>
            <person name="Spormann A.M."/>
            <person name="Op Den Camp H."/>
            <person name="Overmann J."/>
            <person name="Amann R."/>
            <person name="Jetten M.S.M."/>
            <person name="Mascher T."/>
            <person name="Medema M.H."/>
            <person name="Devos D.P."/>
            <person name="Kaster A.-K."/>
            <person name="Ovreas L."/>
            <person name="Rohde M."/>
            <person name="Galperin M.Y."/>
            <person name="Jogler C."/>
        </authorList>
    </citation>
    <scope>NUCLEOTIDE SEQUENCE [LARGE SCALE GENOMIC DNA]</scope>
    <source>
        <strain evidence="1 2">KOR42</strain>
    </source>
</reference>
<evidence type="ECO:0008006" key="3">
    <source>
        <dbReference type="Google" id="ProtNLM"/>
    </source>
</evidence>
<protein>
    <recommendedName>
        <fullName evidence="3">DUF309 domain-containing protein</fullName>
    </recommendedName>
</protein>
<evidence type="ECO:0000313" key="1">
    <source>
        <dbReference type="EMBL" id="TWT57918.1"/>
    </source>
</evidence>
<dbReference type="OrthoDB" id="165483at2"/>
<organism evidence="1 2">
    <name type="scientific">Thalassoglobus neptunius</name>
    <dbReference type="NCBI Taxonomy" id="1938619"/>
    <lineage>
        <taxon>Bacteria</taxon>
        <taxon>Pseudomonadati</taxon>
        <taxon>Planctomycetota</taxon>
        <taxon>Planctomycetia</taxon>
        <taxon>Planctomycetales</taxon>
        <taxon>Planctomycetaceae</taxon>
        <taxon>Thalassoglobus</taxon>
    </lineage>
</organism>
<keyword evidence="2" id="KW-1185">Reference proteome</keyword>
<dbReference type="Pfam" id="PF03745">
    <property type="entry name" value="DUF309"/>
    <property type="match status" value="1"/>
</dbReference>
<sequence>MDNEQFRHAVSLFNREEFFACHDVLEEIWSETLGDQREFLQGLIHAAVALFHFGEGNLGGARKMHDSTVRYLTPYLPECSGVDLTSFLADFEVCFEPILGAHDSYPQGVKMNPELCPKLEFVE</sequence>
<dbReference type="InterPro" id="IPR005500">
    <property type="entry name" value="DUF309"/>
</dbReference>
<dbReference type="Gene3D" id="1.10.3450.10">
    <property type="entry name" value="TTHA0068-like"/>
    <property type="match status" value="1"/>
</dbReference>
<proteinExistence type="predicted"/>
<gene>
    <name evidence="1" type="ORF">KOR42_12860</name>
</gene>
<dbReference type="RefSeq" id="WP_146507969.1">
    <property type="nucleotide sequence ID" value="NZ_SIHI01000001.1"/>
</dbReference>
<name>A0A5C5X598_9PLAN</name>
<dbReference type="AlphaFoldDB" id="A0A5C5X598"/>
<dbReference type="Proteomes" id="UP000317243">
    <property type="component" value="Unassembled WGS sequence"/>
</dbReference>
<dbReference type="PANTHER" id="PTHR34796">
    <property type="entry name" value="EXPRESSED PROTEIN"/>
    <property type="match status" value="1"/>
</dbReference>
<dbReference type="EMBL" id="SIHI01000001">
    <property type="protein sequence ID" value="TWT57918.1"/>
    <property type="molecule type" value="Genomic_DNA"/>
</dbReference>
<accession>A0A5C5X598</accession>
<dbReference type="SUPFAM" id="SSF140663">
    <property type="entry name" value="TTHA0068-like"/>
    <property type="match status" value="1"/>
</dbReference>
<dbReference type="InterPro" id="IPR023203">
    <property type="entry name" value="TTHA0068_sf"/>
</dbReference>
<evidence type="ECO:0000313" key="2">
    <source>
        <dbReference type="Proteomes" id="UP000317243"/>
    </source>
</evidence>
<comment type="caution">
    <text evidence="1">The sequence shown here is derived from an EMBL/GenBank/DDBJ whole genome shotgun (WGS) entry which is preliminary data.</text>
</comment>
<dbReference type="PANTHER" id="PTHR34796:SF1">
    <property type="entry name" value="EXPRESSED PROTEIN"/>
    <property type="match status" value="1"/>
</dbReference>